<dbReference type="Gene3D" id="1.25.40.10">
    <property type="entry name" value="Tetratricopeptide repeat domain"/>
    <property type="match status" value="1"/>
</dbReference>
<dbReference type="InterPro" id="IPR050810">
    <property type="entry name" value="Bact_Secretion_Sys_Channel"/>
</dbReference>
<feature type="compositionally biased region" description="Polar residues" evidence="8">
    <location>
        <begin position="618"/>
        <end position="629"/>
    </location>
</feature>
<dbReference type="InterPro" id="IPR038591">
    <property type="entry name" value="NolW-like_sf"/>
</dbReference>
<sequence length="629" mass="67653">MTKLKAVSDGSPQNTEFRRSYFTERETALNGLFHQAELATNAGEFDTARQAYSSAQKIDPASDRAAAGMARVEAAQRQWSALDSSLILARNGDIDEAISKTQQVLSENPNHARASALLKQLMRQQADKTGRELGIYPRLKESYRKPVSLSFTSASLQQVFESLKQASGLNYVIDKDVRTDQRVNLSVTNKPVEDVLRLLLATNQLERRVLDEDTVLIYPNTPTKAADYREMIVRTFYLSNADANTVANTVKTIAKAKDVVVDEKLNMLVVRDSAEVIRLAEKLIATQDVSEPEVVLELEVLEVSINRLLDMGVSWPSEVSAGVVGAAGTAGQLTLDEFRNRNSGLVRLNLGDPMIGARLTSQKGDANLLANPRVRVRNRQSAKVLIGERVPVFTTTTTANVGATDSVNYLDVGLKLDIEPVISVNDEVSMKLALEVSNIVDTVTSKNGTQAYHLGTRNTSTSLRVHNGETNILAGLIRRDERNSNTGIPGLNEIPLLSKLFGQAKDSNTKTEIVLLVTPHIVRNVEPAGLGLQEFTAGTDASLGASPIQLGTSSAPTGGNRPAPARQPTPPIPILSPRLTPGVTPPPNPPAAPTSQGFVQPPLVPSPPSSVPDAVSGKNRTPTANPAGG</sequence>
<dbReference type="Proteomes" id="UP001606134">
    <property type="component" value="Unassembled WGS sequence"/>
</dbReference>
<feature type="region of interest" description="Disordered" evidence="8">
    <location>
        <begin position="543"/>
        <end position="629"/>
    </location>
</feature>
<dbReference type="SUPFAM" id="SSF48452">
    <property type="entry name" value="TPR-like"/>
    <property type="match status" value="1"/>
</dbReference>
<evidence type="ECO:0000256" key="1">
    <source>
        <dbReference type="ARBA" id="ARBA00004370"/>
    </source>
</evidence>
<evidence type="ECO:0000256" key="5">
    <source>
        <dbReference type="ARBA" id="ARBA00023237"/>
    </source>
</evidence>
<dbReference type="Gene3D" id="3.30.1370.130">
    <property type="match status" value="1"/>
</dbReference>
<comment type="subcellular location">
    <subcellularLocation>
        <location evidence="7">Cell outer membrane</location>
    </subcellularLocation>
    <subcellularLocation>
        <location evidence="1">Membrane</location>
    </subcellularLocation>
</comment>
<dbReference type="RefSeq" id="WP_394416024.1">
    <property type="nucleotide sequence ID" value="NZ_JBIGIC010000014.1"/>
</dbReference>
<protein>
    <submittedName>
        <fullName evidence="10">Secretin and TonB N-terminal domain-containing protein</fullName>
    </submittedName>
</protein>
<gene>
    <name evidence="10" type="ORF">ACG04R_23335</name>
</gene>
<dbReference type="Pfam" id="PF03958">
    <property type="entry name" value="Secretin_N"/>
    <property type="match status" value="1"/>
</dbReference>
<proteinExistence type="inferred from homology"/>
<dbReference type="PANTHER" id="PTHR30332:SF17">
    <property type="entry name" value="TYPE IV PILIATION SYSTEM PROTEIN DR_0774-RELATED"/>
    <property type="match status" value="1"/>
</dbReference>
<evidence type="ECO:0000256" key="4">
    <source>
        <dbReference type="ARBA" id="ARBA00023136"/>
    </source>
</evidence>
<keyword evidence="5" id="KW-0998">Cell outer membrane</keyword>
<dbReference type="InterPro" id="IPR004846">
    <property type="entry name" value="T2SS/T3SS_dom"/>
</dbReference>
<evidence type="ECO:0000256" key="8">
    <source>
        <dbReference type="SAM" id="MobiDB-lite"/>
    </source>
</evidence>
<feature type="compositionally biased region" description="Pro residues" evidence="8">
    <location>
        <begin position="583"/>
        <end position="592"/>
    </location>
</feature>
<dbReference type="Pfam" id="PF00263">
    <property type="entry name" value="Secretin"/>
    <property type="match status" value="1"/>
</dbReference>
<evidence type="ECO:0000256" key="6">
    <source>
        <dbReference type="RuleBase" id="RU004003"/>
    </source>
</evidence>
<comment type="caution">
    <text evidence="10">The sequence shown here is derived from an EMBL/GenBank/DDBJ whole genome shotgun (WGS) entry which is preliminary data.</text>
</comment>
<evidence type="ECO:0000256" key="7">
    <source>
        <dbReference type="RuleBase" id="RU004004"/>
    </source>
</evidence>
<dbReference type="EMBL" id="JBIGIC010000014">
    <property type="protein sequence ID" value="MFG6489629.1"/>
    <property type="molecule type" value="Genomic_DNA"/>
</dbReference>
<dbReference type="InterPro" id="IPR005644">
    <property type="entry name" value="NolW-like"/>
</dbReference>
<evidence type="ECO:0000259" key="9">
    <source>
        <dbReference type="SMART" id="SM00965"/>
    </source>
</evidence>
<keyword evidence="11" id="KW-1185">Reference proteome</keyword>
<dbReference type="Gene3D" id="3.30.1370.120">
    <property type="match status" value="1"/>
</dbReference>
<keyword evidence="3" id="KW-0732">Signal</keyword>
<dbReference type="SMART" id="SM00965">
    <property type="entry name" value="STN"/>
    <property type="match status" value="1"/>
</dbReference>
<dbReference type="InterPro" id="IPR011662">
    <property type="entry name" value="Secretin/TonB_short_N"/>
</dbReference>
<feature type="compositionally biased region" description="Pro residues" evidence="8">
    <location>
        <begin position="565"/>
        <end position="574"/>
    </location>
</feature>
<accession>A0ABW7HI79</accession>
<dbReference type="Pfam" id="PF07660">
    <property type="entry name" value="STN"/>
    <property type="match status" value="1"/>
</dbReference>
<dbReference type="InterPro" id="IPR001775">
    <property type="entry name" value="GspD/PilQ"/>
</dbReference>
<evidence type="ECO:0000313" key="10">
    <source>
        <dbReference type="EMBL" id="MFG6489629.1"/>
    </source>
</evidence>
<keyword evidence="4" id="KW-0472">Membrane</keyword>
<comment type="similarity">
    <text evidence="6">Belongs to the bacterial secretin family.</text>
</comment>
<evidence type="ECO:0000256" key="2">
    <source>
        <dbReference type="ARBA" id="ARBA00022448"/>
    </source>
</evidence>
<evidence type="ECO:0000256" key="3">
    <source>
        <dbReference type="ARBA" id="ARBA00022729"/>
    </source>
</evidence>
<dbReference type="InterPro" id="IPR011990">
    <property type="entry name" value="TPR-like_helical_dom_sf"/>
</dbReference>
<organism evidence="10 11">
    <name type="scientific">Pelomonas candidula</name>
    <dbReference type="NCBI Taxonomy" id="3299025"/>
    <lineage>
        <taxon>Bacteria</taxon>
        <taxon>Pseudomonadati</taxon>
        <taxon>Pseudomonadota</taxon>
        <taxon>Betaproteobacteria</taxon>
        <taxon>Burkholderiales</taxon>
        <taxon>Sphaerotilaceae</taxon>
        <taxon>Roseateles</taxon>
    </lineage>
</organism>
<keyword evidence="2 7" id="KW-0813">Transport</keyword>
<reference evidence="10 11" key="1">
    <citation type="submission" date="2024-08" db="EMBL/GenBank/DDBJ databases">
        <authorList>
            <person name="Lu H."/>
        </authorList>
    </citation>
    <scope>NUCLEOTIDE SEQUENCE [LARGE SCALE GENOMIC DNA]</scope>
    <source>
        <strain evidence="10 11">BYS78W</strain>
    </source>
</reference>
<dbReference type="PRINTS" id="PR00811">
    <property type="entry name" value="BCTERIALGSPD"/>
</dbReference>
<evidence type="ECO:0000313" key="11">
    <source>
        <dbReference type="Proteomes" id="UP001606134"/>
    </source>
</evidence>
<dbReference type="PRINTS" id="PR01032">
    <property type="entry name" value="PHAGEIV"/>
</dbReference>
<feature type="domain" description="Secretin/TonB short N-terminal" evidence="9">
    <location>
        <begin position="169"/>
        <end position="220"/>
    </location>
</feature>
<name>A0ABW7HI79_9BURK</name>
<dbReference type="PANTHER" id="PTHR30332">
    <property type="entry name" value="PROBABLE GENERAL SECRETION PATHWAY PROTEIN D"/>
    <property type="match status" value="1"/>
</dbReference>